<sequence length="254" mass="29277">MRLIFCLIAVTLFSCTENVSEKSDGNIENDSVRKDSVSLKKISLDSLTRKPDPVLLLIDKINHCVKQMEDLNYSEDEDGSKWTFYKNSLMIDLDQLLHGNLLNTEQLKTLEAVVFSEDQQAGVLNVFENSGGTFQSYTIWMFHKTKDSVYYDILYNELPVGGVYGLGKNRYIITGGGKSCTTCYSDFLKEVEFRQDSFIVNKKFDINYRMGETVTFDYDPLSRLFRYECCPESEMKEDNAECEDICGIQFYYNL</sequence>
<evidence type="ECO:0000313" key="1">
    <source>
        <dbReference type="EMBL" id="GAL83922.1"/>
    </source>
</evidence>
<dbReference type="PROSITE" id="PS51257">
    <property type="entry name" value="PROKAR_LIPOPROTEIN"/>
    <property type="match status" value="1"/>
</dbReference>
<evidence type="ECO:0000313" key="2">
    <source>
        <dbReference type="Proteomes" id="UP000030185"/>
    </source>
</evidence>
<reference evidence="1 2" key="1">
    <citation type="submission" date="2014-09" db="EMBL/GenBank/DDBJ databases">
        <title>Sporocytophaga myxococcoides PG-01 genome sequencing.</title>
        <authorList>
            <person name="Liu L."/>
            <person name="Gao P.J."/>
            <person name="Chen G.J."/>
            <person name="Wang L.S."/>
        </authorList>
    </citation>
    <scope>NUCLEOTIDE SEQUENCE [LARGE SCALE GENOMIC DNA]</scope>
    <source>
        <strain evidence="1 2">PG-01</strain>
    </source>
</reference>
<protein>
    <recommendedName>
        <fullName evidence="3">Lipoprotein</fullName>
    </recommendedName>
</protein>
<organism evidence="1 2">
    <name type="scientific">Sporocytophaga myxococcoides</name>
    <dbReference type="NCBI Taxonomy" id="153721"/>
    <lineage>
        <taxon>Bacteria</taxon>
        <taxon>Pseudomonadati</taxon>
        <taxon>Bacteroidota</taxon>
        <taxon>Cytophagia</taxon>
        <taxon>Cytophagales</taxon>
        <taxon>Cytophagaceae</taxon>
        <taxon>Sporocytophaga</taxon>
    </lineage>
</organism>
<proteinExistence type="predicted"/>
<comment type="caution">
    <text evidence="1">The sequence shown here is derived from an EMBL/GenBank/DDBJ whole genome shotgun (WGS) entry which is preliminary data.</text>
</comment>
<dbReference type="EMBL" id="BBLT01000002">
    <property type="protein sequence ID" value="GAL83922.1"/>
    <property type="molecule type" value="Genomic_DNA"/>
</dbReference>
<name>A0A098LBX1_9BACT</name>
<dbReference type="STRING" id="153721.MYP_1150"/>
<evidence type="ECO:0008006" key="3">
    <source>
        <dbReference type="Google" id="ProtNLM"/>
    </source>
</evidence>
<dbReference type="Proteomes" id="UP000030185">
    <property type="component" value="Unassembled WGS sequence"/>
</dbReference>
<keyword evidence="2" id="KW-1185">Reference proteome</keyword>
<gene>
    <name evidence="1" type="ORF">MYP_1150</name>
</gene>
<accession>A0A098LBX1</accession>
<dbReference type="RefSeq" id="WP_045459689.1">
    <property type="nucleotide sequence ID" value="NZ_BBLT01000002.1"/>
</dbReference>
<dbReference type="AlphaFoldDB" id="A0A098LBX1"/>